<dbReference type="SUPFAM" id="SSF52540">
    <property type="entry name" value="P-loop containing nucleoside triphosphate hydrolases"/>
    <property type="match status" value="1"/>
</dbReference>
<dbReference type="GO" id="GO:0140663">
    <property type="term" value="F:ATP-dependent FeS chaperone activity"/>
    <property type="evidence" value="ECO:0007669"/>
    <property type="project" value="InterPro"/>
</dbReference>
<dbReference type="GO" id="GO:0016887">
    <property type="term" value="F:ATP hydrolysis activity"/>
    <property type="evidence" value="ECO:0007669"/>
    <property type="project" value="UniProtKB-UniRule"/>
</dbReference>
<keyword evidence="3 7" id="KW-0067">ATP-binding</keyword>
<dbReference type="Proteomes" id="UP000256774">
    <property type="component" value="Unassembled WGS sequence"/>
</dbReference>
<dbReference type="PANTHER" id="PTHR42961:SF2">
    <property type="entry name" value="IRON-SULFUR PROTEIN NUBPL"/>
    <property type="match status" value="1"/>
</dbReference>
<evidence type="ECO:0000256" key="5">
    <source>
        <dbReference type="ARBA" id="ARBA00023014"/>
    </source>
</evidence>
<dbReference type="GO" id="GO:0005524">
    <property type="term" value="F:ATP binding"/>
    <property type="evidence" value="ECO:0007669"/>
    <property type="project" value="UniProtKB-UniRule"/>
</dbReference>
<comment type="function">
    <text evidence="7">Binds and transfers iron-sulfur (Fe-S) clusters to target apoproteins. Can hydrolyze ATP.</text>
</comment>
<dbReference type="InterPro" id="IPR027417">
    <property type="entry name" value="P-loop_NTPase"/>
</dbReference>
<dbReference type="PANTHER" id="PTHR42961">
    <property type="entry name" value="IRON-SULFUR PROTEIN NUBPL"/>
    <property type="match status" value="1"/>
</dbReference>
<evidence type="ECO:0000256" key="1">
    <source>
        <dbReference type="ARBA" id="ARBA00022723"/>
    </source>
</evidence>
<dbReference type="GO" id="GO:0016226">
    <property type="term" value="P:iron-sulfur cluster assembly"/>
    <property type="evidence" value="ECO:0007669"/>
    <property type="project" value="InterPro"/>
</dbReference>
<dbReference type="CDD" id="cd02037">
    <property type="entry name" value="Mrp_NBP35"/>
    <property type="match status" value="1"/>
</dbReference>
<gene>
    <name evidence="8" type="ORF">DFR26_1526</name>
</gene>
<dbReference type="PROSITE" id="PS01215">
    <property type="entry name" value="MRP"/>
    <property type="match status" value="1"/>
</dbReference>
<evidence type="ECO:0000256" key="4">
    <source>
        <dbReference type="ARBA" id="ARBA00023004"/>
    </source>
</evidence>
<evidence type="ECO:0000313" key="8">
    <source>
        <dbReference type="EMBL" id="REH37744.1"/>
    </source>
</evidence>
<feature type="binding site" evidence="7">
    <location>
        <begin position="108"/>
        <end position="115"/>
    </location>
    <ligand>
        <name>ATP</name>
        <dbReference type="ChEBI" id="CHEBI:30616"/>
    </ligand>
</feature>
<name>A0A3E0H4K1_9GAMM</name>
<dbReference type="RefSeq" id="WP_116208356.1">
    <property type="nucleotide sequence ID" value="NZ_QUNR01000003.1"/>
</dbReference>
<dbReference type="OrthoDB" id="9809679at2"/>
<evidence type="ECO:0000313" key="9">
    <source>
        <dbReference type="Proteomes" id="UP000256774"/>
    </source>
</evidence>
<dbReference type="GO" id="GO:0046872">
    <property type="term" value="F:metal ion binding"/>
    <property type="evidence" value="ECO:0007669"/>
    <property type="project" value="UniProtKB-KW"/>
</dbReference>
<keyword evidence="2 7" id="KW-0547">Nucleotide-binding</keyword>
<keyword evidence="4 7" id="KW-0408">Iron</keyword>
<comment type="caution">
    <text evidence="8">The sequence shown here is derived from an EMBL/GenBank/DDBJ whole genome shotgun (WGS) entry which is preliminary data.</text>
</comment>
<dbReference type="InterPro" id="IPR033756">
    <property type="entry name" value="YlxH/NBP35"/>
</dbReference>
<protein>
    <recommendedName>
        <fullName evidence="7">Iron-sulfur cluster carrier protein</fullName>
    </recommendedName>
</protein>
<keyword evidence="9" id="KW-1185">Reference proteome</keyword>
<dbReference type="Pfam" id="PF10609">
    <property type="entry name" value="ParA"/>
    <property type="match status" value="1"/>
</dbReference>
<keyword evidence="5 7" id="KW-0411">Iron-sulfur</keyword>
<reference evidence="8 9" key="1">
    <citation type="submission" date="2018-08" db="EMBL/GenBank/DDBJ databases">
        <title>Genomic Encyclopedia of Type Strains, Phase IV (KMG-IV): sequencing the most valuable type-strain genomes for metagenomic binning, comparative biology and taxonomic classification.</title>
        <authorList>
            <person name="Goeker M."/>
        </authorList>
    </citation>
    <scope>NUCLEOTIDE SEQUENCE [LARGE SCALE GENOMIC DNA]</scope>
    <source>
        <strain evidence="8 9">DSM 26022</strain>
    </source>
</reference>
<dbReference type="GO" id="GO:0005829">
    <property type="term" value="C:cytosol"/>
    <property type="evidence" value="ECO:0007669"/>
    <property type="project" value="TreeGrafter"/>
</dbReference>
<dbReference type="NCBIfam" id="NF008669">
    <property type="entry name" value="PRK11670.1"/>
    <property type="match status" value="1"/>
</dbReference>
<accession>A0A3E0H4K1</accession>
<dbReference type="AlphaFoldDB" id="A0A3E0H4K1"/>
<dbReference type="EMBL" id="QUNR01000003">
    <property type="protein sequence ID" value="REH37744.1"/>
    <property type="molecule type" value="Genomic_DNA"/>
</dbReference>
<evidence type="ECO:0000256" key="3">
    <source>
        <dbReference type="ARBA" id="ARBA00022840"/>
    </source>
</evidence>
<comment type="similarity">
    <text evidence="6 7">Belongs to the Mrp/NBP35 ATP-binding proteins family.</text>
</comment>
<keyword evidence="1 7" id="KW-0479">Metal-binding</keyword>
<dbReference type="InterPro" id="IPR019591">
    <property type="entry name" value="Mrp/NBP35_ATP-bd"/>
</dbReference>
<evidence type="ECO:0000256" key="7">
    <source>
        <dbReference type="HAMAP-Rule" id="MF_02040"/>
    </source>
</evidence>
<keyword evidence="7" id="KW-0378">Hydrolase</keyword>
<dbReference type="InterPro" id="IPR044304">
    <property type="entry name" value="NUBPL-like"/>
</dbReference>
<sequence>MPISRADVDAVLAAHSDPYLGEAANYALLARAADTQVTDDGRVFAHIVLPYPHRDPAAAFGAPLEAALHVAGARDVHIRWSHEVPRIKPQGEVAPLTLARNVIAVASGKGGVGKSTTAVNLALALAREGAKVGLLDADIYGPSLPTMLGIGIGKYPDTVDDAWFVPHHAHGVDAMSIGFLLQGDSPVVWRGPKATGALIQLVSQTRWSSLDYLIVDMPPGTGDIQLTLAQRVPVAGAVVVTTPQDIATLDAKKGIEMFRKVDITVLGIVENMSQHICSNCGHTEAIFGAGGGVQMAEQYDTPLLAQLPLDKRIREQTDAGCPTVIADPEGALAQQYTELARRVAARLALGPRVAETRIPLNPSST</sequence>
<dbReference type="HAMAP" id="MF_02040">
    <property type="entry name" value="Mrp_NBP35"/>
    <property type="match status" value="1"/>
</dbReference>
<dbReference type="FunFam" id="3.40.50.300:FF:000418">
    <property type="entry name" value="Iron-sulfur cluster carrier protein"/>
    <property type="match status" value="1"/>
</dbReference>
<proteinExistence type="inferred from homology"/>
<dbReference type="Gene3D" id="3.40.50.300">
    <property type="entry name" value="P-loop containing nucleotide triphosphate hydrolases"/>
    <property type="match status" value="1"/>
</dbReference>
<evidence type="ECO:0000256" key="6">
    <source>
        <dbReference type="ARBA" id="ARBA00024036"/>
    </source>
</evidence>
<organism evidence="8 9">
    <name type="scientific">Paraperlucidibaca baekdonensis</name>
    <dbReference type="NCBI Taxonomy" id="748120"/>
    <lineage>
        <taxon>Bacteria</taxon>
        <taxon>Pseudomonadati</taxon>
        <taxon>Pseudomonadota</taxon>
        <taxon>Gammaproteobacteria</taxon>
        <taxon>Moraxellales</taxon>
        <taxon>Moraxellaceae</taxon>
        <taxon>Paraperlucidibaca</taxon>
    </lineage>
</organism>
<comment type="subunit">
    <text evidence="7">Homodimer.</text>
</comment>
<dbReference type="InterPro" id="IPR000808">
    <property type="entry name" value="Mrp-like_CS"/>
</dbReference>
<dbReference type="GO" id="GO:0051539">
    <property type="term" value="F:4 iron, 4 sulfur cluster binding"/>
    <property type="evidence" value="ECO:0007669"/>
    <property type="project" value="TreeGrafter"/>
</dbReference>
<evidence type="ECO:0000256" key="2">
    <source>
        <dbReference type="ARBA" id="ARBA00022741"/>
    </source>
</evidence>